<evidence type="ECO:0000313" key="1">
    <source>
        <dbReference type="EMBL" id="KHN88764.1"/>
    </source>
</evidence>
<evidence type="ECO:0000313" key="2">
    <source>
        <dbReference type="Proteomes" id="UP000031036"/>
    </source>
</evidence>
<gene>
    <name evidence="1" type="ORF">Tcan_00073</name>
</gene>
<name>A0A0B2W562_TOXCA</name>
<accession>A0A0B2W562</accession>
<comment type="caution">
    <text evidence="1">The sequence shown here is derived from an EMBL/GenBank/DDBJ whole genome shotgun (WGS) entry which is preliminary data.</text>
</comment>
<proteinExistence type="predicted"/>
<dbReference type="Proteomes" id="UP000031036">
    <property type="component" value="Unassembled WGS sequence"/>
</dbReference>
<protein>
    <submittedName>
        <fullName evidence="1">Uncharacterized protein</fullName>
    </submittedName>
</protein>
<organism evidence="1 2">
    <name type="scientific">Toxocara canis</name>
    <name type="common">Canine roundworm</name>
    <dbReference type="NCBI Taxonomy" id="6265"/>
    <lineage>
        <taxon>Eukaryota</taxon>
        <taxon>Metazoa</taxon>
        <taxon>Ecdysozoa</taxon>
        <taxon>Nematoda</taxon>
        <taxon>Chromadorea</taxon>
        <taxon>Rhabditida</taxon>
        <taxon>Spirurina</taxon>
        <taxon>Ascaridomorpha</taxon>
        <taxon>Ascaridoidea</taxon>
        <taxon>Toxocaridae</taxon>
        <taxon>Toxocara</taxon>
    </lineage>
</organism>
<keyword evidence="2" id="KW-1185">Reference proteome</keyword>
<sequence length="101" mass="12010">MRPRRVARYPTWQFHSTKLTARIAKKKKILAVWWREPLLTRCLKFLLFIARFATLLSLFHLHHVCCGRNARVGANKWVAWKLYPIEVIMGRNGVSQHDRTQ</sequence>
<reference evidence="1 2" key="1">
    <citation type="submission" date="2014-11" db="EMBL/GenBank/DDBJ databases">
        <title>Genetic blueprint of the zoonotic pathogen Toxocara canis.</title>
        <authorList>
            <person name="Zhu X.-Q."/>
            <person name="Korhonen P.K."/>
            <person name="Cai H."/>
            <person name="Young N.D."/>
            <person name="Nejsum P."/>
            <person name="von Samson-Himmelstjerna G."/>
            <person name="Boag P.R."/>
            <person name="Tan P."/>
            <person name="Li Q."/>
            <person name="Min J."/>
            <person name="Yang Y."/>
            <person name="Wang X."/>
            <person name="Fang X."/>
            <person name="Hall R.S."/>
            <person name="Hofmann A."/>
            <person name="Sternberg P.W."/>
            <person name="Jex A.R."/>
            <person name="Gasser R.B."/>
        </authorList>
    </citation>
    <scope>NUCLEOTIDE SEQUENCE [LARGE SCALE GENOMIC DNA]</scope>
    <source>
        <strain evidence="1">PN_DK_2014</strain>
    </source>
</reference>
<dbReference type="EMBL" id="JPKZ01000187">
    <property type="protein sequence ID" value="KHN88764.1"/>
    <property type="molecule type" value="Genomic_DNA"/>
</dbReference>
<dbReference type="AlphaFoldDB" id="A0A0B2W562"/>